<dbReference type="Proteomes" id="UP000535705">
    <property type="component" value="Unassembled WGS sequence"/>
</dbReference>
<proteinExistence type="predicted"/>
<evidence type="ECO:0000313" key="1">
    <source>
        <dbReference type="EMBL" id="NXR79331.1"/>
    </source>
</evidence>
<dbReference type="InterPro" id="IPR029071">
    <property type="entry name" value="Ubiquitin-like_domsf"/>
</dbReference>
<dbReference type="OrthoDB" id="261960at2759"/>
<protein>
    <submittedName>
        <fullName evidence="1">HOIL1 protein</fullName>
    </submittedName>
</protein>
<accession>A0A7L2P3V4</accession>
<feature type="non-terminal residue" evidence="1">
    <location>
        <position position="59"/>
    </location>
</feature>
<reference evidence="1 2" key="1">
    <citation type="submission" date="2019-09" db="EMBL/GenBank/DDBJ databases">
        <title>Bird 10,000 Genomes (B10K) Project - Family phase.</title>
        <authorList>
            <person name="Zhang G."/>
        </authorList>
    </citation>
    <scope>NUCLEOTIDE SEQUENCE [LARGE SCALE GENOMIC DNA]</scope>
    <source>
        <strain evidence="1">B10K-DU-002-42</strain>
        <tissue evidence="1">Muscle</tissue>
    </source>
</reference>
<dbReference type="AlphaFoldDB" id="A0A7L2P3V4"/>
<evidence type="ECO:0000313" key="2">
    <source>
        <dbReference type="Proteomes" id="UP000535705"/>
    </source>
</evidence>
<dbReference type="EMBL" id="VWYP01021653">
    <property type="protein sequence ID" value="NXR79331.1"/>
    <property type="molecule type" value="Genomic_DNA"/>
</dbReference>
<organism evidence="1 2">
    <name type="scientific">Pycnonotus jocosus</name>
    <name type="common">Red-whiskered bulbul</name>
    <name type="synonym">Lanius jocosus</name>
    <dbReference type="NCBI Taxonomy" id="182897"/>
    <lineage>
        <taxon>Eukaryota</taxon>
        <taxon>Metazoa</taxon>
        <taxon>Chordata</taxon>
        <taxon>Craniata</taxon>
        <taxon>Vertebrata</taxon>
        <taxon>Euteleostomi</taxon>
        <taxon>Archelosauria</taxon>
        <taxon>Archosauria</taxon>
        <taxon>Dinosauria</taxon>
        <taxon>Saurischia</taxon>
        <taxon>Theropoda</taxon>
        <taxon>Coelurosauria</taxon>
        <taxon>Aves</taxon>
        <taxon>Neognathae</taxon>
        <taxon>Neoaves</taxon>
        <taxon>Telluraves</taxon>
        <taxon>Australaves</taxon>
        <taxon>Passeriformes</taxon>
        <taxon>Sylvioidea</taxon>
        <taxon>Pycnonotidae</taxon>
        <taxon>Pycnonotus</taxon>
    </lineage>
</organism>
<keyword evidence="2" id="KW-1185">Reference proteome</keyword>
<comment type="caution">
    <text evidence="1">The sequence shown here is derived from an EMBL/GenBank/DDBJ whole genome shotgun (WGS) entry which is preliminary data.</text>
</comment>
<dbReference type="Gene3D" id="3.10.20.90">
    <property type="entry name" value="Phosphatidylinositol 3-kinase Catalytic Subunit, Chain A, domain 1"/>
    <property type="match status" value="1"/>
</dbReference>
<name>A0A7L2P3V4_PYCJO</name>
<gene>
    <name evidence="1" type="primary">Rbck1</name>
    <name evidence="1" type="ORF">PYCJOC_R15102</name>
</gene>
<feature type="non-terminal residue" evidence="1">
    <location>
        <position position="1"/>
    </location>
</feature>
<sequence>SLSVFVEDSTSSAGITLRVQPHITIATLKEQVRPHTGSHGVTRRWIIGQSLCRDGRSLG</sequence>
<dbReference type="SUPFAM" id="SSF54236">
    <property type="entry name" value="Ubiquitin-like"/>
    <property type="match status" value="1"/>
</dbReference>